<dbReference type="GO" id="GO:0004519">
    <property type="term" value="F:endonuclease activity"/>
    <property type="evidence" value="ECO:0007669"/>
    <property type="project" value="UniProtKB-KW"/>
</dbReference>
<comment type="similarity">
    <text evidence="6">Belongs to the Vsr family.</text>
</comment>
<keyword evidence="4" id="KW-0378">Hydrolase</keyword>
<evidence type="ECO:0000313" key="8">
    <source>
        <dbReference type="Proteomes" id="UP001500540"/>
    </source>
</evidence>
<gene>
    <name evidence="7" type="ORF">GCM10022240_06170</name>
</gene>
<dbReference type="EMBL" id="BAABAF010000001">
    <property type="protein sequence ID" value="GAA3756060.1"/>
    <property type="molecule type" value="Genomic_DNA"/>
</dbReference>
<keyword evidence="1" id="KW-0540">Nuclease</keyword>
<dbReference type="InterPro" id="IPR004603">
    <property type="entry name" value="DNA_mismatch_endonuc_vsr"/>
</dbReference>
<sequence>MQGNRRRDTSPELAIRRRIHAAGLRYRVDFAPLGGRRKADIVFTRKHIAVFIDGCYWHSCPEHGTLPKRNSEYWLPKLQRNVERDRETTGLLQEAGWIVMRFWEHEAADDVVRRIKAAVL</sequence>
<accession>A0ABP7G6T2</accession>
<evidence type="ECO:0000313" key="7">
    <source>
        <dbReference type="EMBL" id="GAA3756060.1"/>
    </source>
</evidence>
<evidence type="ECO:0000256" key="5">
    <source>
        <dbReference type="ARBA" id="ARBA00023204"/>
    </source>
</evidence>
<evidence type="ECO:0000256" key="3">
    <source>
        <dbReference type="ARBA" id="ARBA00022763"/>
    </source>
</evidence>
<keyword evidence="2 7" id="KW-0255">Endonuclease</keyword>
<protein>
    <submittedName>
        <fullName evidence="7">Very short patch repair endonuclease</fullName>
    </submittedName>
</protein>
<dbReference type="Proteomes" id="UP001500540">
    <property type="component" value="Unassembled WGS sequence"/>
</dbReference>
<dbReference type="Pfam" id="PF03852">
    <property type="entry name" value="Vsr"/>
    <property type="match status" value="1"/>
</dbReference>
<reference evidence="8" key="1">
    <citation type="journal article" date="2019" name="Int. J. Syst. Evol. Microbiol.">
        <title>The Global Catalogue of Microorganisms (GCM) 10K type strain sequencing project: providing services to taxonomists for standard genome sequencing and annotation.</title>
        <authorList>
            <consortium name="The Broad Institute Genomics Platform"/>
            <consortium name="The Broad Institute Genome Sequencing Center for Infectious Disease"/>
            <person name="Wu L."/>
            <person name="Ma J."/>
        </authorList>
    </citation>
    <scope>NUCLEOTIDE SEQUENCE [LARGE SCALE GENOMIC DNA]</scope>
    <source>
        <strain evidence="8">JCM 16950</strain>
    </source>
</reference>
<evidence type="ECO:0000256" key="6">
    <source>
        <dbReference type="ARBA" id="ARBA00029466"/>
    </source>
</evidence>
<dbReference type="SUPFAM" id="SSF52980">
    <property type="entry name" value="Restriction endonuclease-like"/>
    <property type="match status" value="1"/>
</dbReference>
<dbReference type="NCBIfam" id="TIGR00632">
    <property type="entry name" value="vsr"/>
    <property type="match status" value="1"/>
</dbReference>
<comment type="caution">
    <text evidence="7">The sequence shown here is derived from an EMBL/GenBank/DDBJ whole genome shotgun (WGS) entry which is preliminary data.</text>
</comment>
<keyword evidence="5" id="KW-0234">DNA repair</keyword>
<dbReference type="CDD" id="cd00221">
    <property type="entry name" value="Vsr"/>
    <property type="match status" value="1"/>
</dbReference>
<organism evidence="7 8">
    <name type="scientific">Microbacterium kribbense</name>
    <dbReference type="NCBI Taxonomy" id="433645"/>
    <lineage>
        <taxon>Bacteria</taxon>
        <taxon>Bacillati</taxon>
        <taxon>Actinomycetota</taxon>
        <taxon>Actinomycetes</taxon>
        <taxon>Micrococcales</taxon>
        <taxon>Microbacteriaceae</taxon>
        <taxon>Microbacterium</taxon>
    </lineage>
</organism>
<dbReference type="Gene3D" id="3.40.960.10">
    <property type="entry name" value="VSR Endonuclease"/>
    <property type="match status" value="1"/>
</dbReference>
<dbReference type="InterPro" id="IPR011335">
    <property type="entry name" value="Restrct_endonuc-II-like"/>
</dbReference>
<proteinExistence type="inferred from homology"/>
<evidence type="ECO:0000256" key="2">
    <source>
        <dbReference type="ARBA" id="ARBA00022759"/>
    </source>
</evidence>
<name>A0ABP7G6T2_9MICO</name>
<keyword evidence="8" id="KW-1185">Reference proteome</keyword>
<keyword evidence="3" id="KW-0227">DNA damage</keyword>
<evidence type="ECO:0000256" key="1">
    <source>
        <dbReference type="ARBA" id="ARBA00022722"/>
    </source>
</evidence>
<evidence type="ECO:0000256" key="4">
    <source>
        <dbReference type="ARBA" id="ARBA00022801"/>
    </source>
</evidence>